<reference evidence="1" key="1">
    <citation type="submission" date="2018-05" db="EMBL/GenBank/DDBJ databases">
        <title>Draft genome of Mucuna pruriens seed.</title>
        <authorList>
            <person name="Nnadi N.E."/>
            <person name="Vos R."/>
            <person name="Hasami M.H."/>
            <person name="Devisetty U.K."/>
            <person name="Aguiy J.C."/>
        </authorList>
    </citation>
    <scope>NUCLEOTIDE SEQUENCE [LARGE SCALE GENOMIC DNA]</scope>
    <source>
        <strain evidence="1">JCA_2017</strain>
    </source>
</reference>
<feature type="non-terminal residue" evidence="1">
    <location>
        <position position="1"/>
    </location>
</feature>
<dbReference type="EMBL" id="QJKJ01010786">
    <property type="protein sequence ID" value="RDX72748.1"/>
    <property type="molecule type" value="Genomic_DNA"/>
</dbReference>
<accession>A0A371F373</accession>
<dbReference type="AlphaFoldDB" id="A0A371F373"/>
<comment type="caution">
    <text evidence="1">The sequence shown here is derived from an EMBL/GenBank/DDBJ whole genome shotgun (WGS) entry which is preliminary data.</text>
</comment>
<evidence type="ECO:0000313" key="1">
    <source>
        <dbReference type="EMBL" id="RDX72748.1"/>
    </source>
</evidence>
<evidence type="ECO:0000313" key="2">
    <source>
        <dbReference type="Proteomes" id="UP000257109"/>
    </source>
</evidence>
<protein>
    <submittedName>
        <fullName evidence="1">Uncharacterized protein</fullName>
    </submittedName>
</protein>
<keyword evidence="2" id="KW-1185">Reference proteome</keyword>
<proteinExistence type="predicted"/>
<dbReference type="OrthoDB" id="10627163at2759"/>
<dbReference type="Proteomes" id="UP000257109">
    <property type="component" value="Unassembled WGS sequence"/>
</dbReference>
<sequence length="112" mass="12413">MTGPVITFTDRDIRKGKTGCDEPMVISIVAKEYKIERVLVNQESSANILYSTTAKRLGIHNLTTCQGALYGFVGERVPIKGTMELETTFGDRDGTRTIPVLYTMLTSRPLIT</sequence>
<gene>
    <name evidence="1" type="ORF">CR513_47724</name>
</gene>
<organism evidence="1 2">
    <name type="scientific">Mucuna pruriens</name>
    <name type="common">Velvet bean</name>
    <name type="synonym">Dolichos pruriens</name>
    <dbReference type="NCBI Taxonomy" id="157652"/>
    <lineage>
        <taxon>Eukaryota</taxon>
        <taxon>Viridiplantae</taxon>
        <taxon>Streptophyta</taxon>
        <taxon>Embryophyta</taxon>
        <taxon>Tracheophyta</taxon>
        <taxon>Spermatophyta</taxon>
        <taxon>Magnoliopsida</taxon>
        <taxon>eudicotyledons</taxon>
        <taxon>Gunneridae</taxon>
        <taxon>Pentapetalae</taxon>
        <taxon>rosids</taxon>
        <taxon>fabids</taxon>
        <taxon>Fabales</taxon>
        <taxon>Fabaceae</taxon>
        <taxon>Papilionoideae</taxon>
        <taxon>50 kb inversion clade</taxon>
        <taxon>NPAAA clade</taxon>
        <taxon>indigoferoid/millettioid clade</taxon>
        <taxon>Phaseoleae</taxon>
        <taxon>Mucuna</taxon>
    </lineage>
</organism>
<name>A0A371F373_MUCPR</name>